<feature type="domain" description="Serine aminopeptidase S33" evidence="1">
    <location>
        <begin position="86"/>
        <end position="195"/>
    </location>
</feature>
<dbReference type="InterPro" id="IPR029058">
    <property type="entry name" value="AB_hydrolase_fold"/>
</dbReference>
<evidence type="ECO:0000313" key="2">
    <source>
        <dbReference type="EMBL" id="AGF92901.1"/>
    </source>
</evidence>
<name>M1P0M5_9ZZZZ</name>
<dbReference type="AlphaFoldDB" id="M1P0M5"/>
<dbReference type="InterPro" id="IPR022742">
    <property type="entry name" value="Hydrolase_4"/>
</dbReference>
<reference evidence="2" key="1">
    <citation type="journal article" date="2013" name="Syst. Appl. Microbiol.">
        <title>New insights into the archaeal diversity of a hypersaline microbial mat obtained by a metagenomic approach.</title>
        <authorList>
            <person name="Lopez-Lopez A."/>
            <person name="Richter M."/>
            <person name="Pena A."/>
            <person name="Tamames J."/>
            <person name="Rossello-Mora R."/>
        </authorList>
    </citation>
    <scope>NUCLEOTIDE SEQUENCE</scope>
</reference>
<dbReference type="PANTHER" id="PTHR43358">
    <property type="entry name" value="ALPHA/BETA-HYDROLASE"/>
    <property type="match status" value="1"/>
</dbReference>
<organism evidence="2">
    <name type="scientific">uncultured organism</name>
    <dbReference type="NCBI Taxonomy" id="155900"/>
    <lineage>
        <taxon>unclassified sequences</taxon>
        <taxon>environmental samples</taxon>
    </lineage>
</organism>
<protein>
    <submittedName>
        <fullName evidence="2">Peptidase S15</fullName>
    </submittedName>
</protein>
<gene>
    <name evidence="2" type="ORF">FLSS-4_0020</name>
</gene>
<accession>M1P0M5</accession>
<dbReference type="EMBL" id="JX684076">
    <property type="protein sequence ID" value="AGF92901.1"/>
    <property type="molecule type" value="Genomic_DNA"/>
</dbReference>
<proteinExistence type="predicted"/>
<dbReference type="PANTHER" id="PTHR43358:SF4">
    <property type="entry name" value="ALPHA_BETA HYDROLASE FOLD-1 DOMAIN-CONTAINING PROTEIN"/>
    <property type="match status" value="1"/>
</dbReference>
<dbReference type="Pfam" id="PF12146">
    <property type="entry name" value="Hydrolase_4"/>
    <property type="match status" value="1"/>
</dbReference>
<evidence type="ECO:0000259" key="1">
    <source>
        <dbReference type="Pfam" id="PF12146"/>
    </source>
</evidence>
<sequence>MKFGRSDRLYLSMLPFIILLALLGTGRALYDISAAINGQVYNTPRGKVGKVTPGDWDLPFEDVSFKTNEDLTIKGWFVDKKGTSRAVILAPGRGTNRWDILRDAPVRHLYENDFDVLLFDPRSTGESEGSRYGFGYFESQDIANAVKFLKEEKGETTVGVWGGSAGASAAIIAGVESSGIDAIVADSPYANLKIAASRYGKEEEDKLMQIFFPFYMGVARFTLNFDVYEKTDISTRVKDLDVPLFLIHGLEDKALDPVNSQLIYENAEGPKRLWLVEGAWHVGAHEIYPEEYQRRVSSFFESYLGNGSESSQE</sequence>
<dbReference type="Gene3D" id="3.40.50.1820">
    <property type="entry name" value="alpha/beta hydrolase"/>
    <property type="match status" value="1"/>
</dbReference>
<dbReference type="SUPFAM" id="SSF53474">
    <property type="entry name" value="alpha/beta-Hydrolases"/>
    <property type="match status" value="1"/>
</dbReference>
<dbReference type="InterPro" id="IPR052920">
    <property type="entry name" value="DNA-binding_regulatory"/>
</dbReference>